<evidence type="ECO:0000313" key="1">
    <source>
        <dbReference type="EMBL" id="MFC3681599.1"/>
    </source>
</evidence>
<accession>A0ABV7VVN1</accession>
<dbReference type="Proteomes" id="UP001595722">
    <property type="component" value="Unassembled WGS sequence"/>
</dbReference>
<protein>
    <submittedName>
        <fullName evidence="1">Uncharacterized protein</fullName>
    </submittedName>
</protein>
<evidence type="ECO:0000313" key="2">
    <source>
        <dbReference type="Proteomes" id="UP001595722"/>
    </source>
</evidence>
<gene>
    <name evidence="1" type="ORF">ACFOMG_15950</name>
</gene>
<name>A0ABV7VVN1_9GAMM</name>
<dbReference type="EMBL" id="JBHRYB010000016">
    <property type="protein sequence ID" value="MFC3681599.1"/>
    <property type="molecule type" value="Genomic_DNA"/>
</dbReference>
<organism evidence="1 2">
    <name type="scientific">Bacterioplanoides pacificum</name>
    <dbReference type="NCBI Taxonomy" id="1171596"/>
    <lineage>
        <taxon>Bacteria</taxon>
        <taxon>Pseudomonadati</taxon>
        <taxon>Pseudomonadota</taxon>
        <taxon>Gammaproteobacteria</taxon>
        <taxon>Oceanospirillales</taxon>
        <taxon>Oceanospirillaceae</taxon>
        <taxon>Bacterioplanoides</taxon>
    </lineage>
</organism>
<keyword evidence="2" id="KW-1185">Reference proteome</keyword>
<sequence>MMNVKLNAMHLHILELLKQLDIRCLIDDQYQDVRQDYMQLWLPQPLTETEFKLLEKFHKKHYAIWSNTEHPWGNVKRDLELEHMDAGSYSKTKATLVMIRMTERLEFEQAWQQRIGVVYNDSDLDFVASRCDQPAQIDPQSQAIANSFSDDWLKTVAALELFNTRYLVYNKVVRGGDMVLGDSSLLHLWLDPDGDNPKQTRKAIDHNTGNPGGIANYKRGARTIKQGKCLRKTELNGRDFAEVYQRRQRININGVMISMMNPEDFG</sequence>
<comment type="caution">
    <text evidence="1">The sequence shown here is derived from an EMBL/GenBank/DDBJ whole genome shotgun (WGS) entry which is preliminary data.</text>
</comment>
<dbReference type="RefSeq" id="WP_376868100.1">
    <property type="nucleotide sequence ID" value="NZ_JBHRYB010000016.1"/>
</dbReference>
<reference evidence="2" key="1">
    <citation type="journal article" date="2019" name="Int. J. Syst. Evol. Microbiol.">
        <title>The Global Catalogue of Microorganisms (GCM) 10K type strain sequencing project: providing services to taxonomists for standard genome sequencing and annotation.</title>
        <authorList>
            <consortium name="The Broad Institute Genomics Platform"/>
            <consortium name="The Broad Institute Genome Sequencing Center for Infectious Disease"/>
            <person name="Wu L."/>
            <person name="Ma J."/>
        </authorList>
    </citation>
    <scope>NUCLEOTIDE SEQUENCE [LARGE SCALE GENOMIC DNA]</scope>
    <source>
        <strain evidence="2">KCTC 42424</strain>
    </source>
</reference>
<proteinExistence type="predicted"/>